<feature type="domain" description="Fumarylacetoacetase-like C-terminal" evidence="3">
    <location>
        <begin position="9"/>
        <end position="198"/>
    </location>
</feature>
<organism evidence="4 5">
    <name type="scientific">Smittium simulii</name>
    <dbReference type="NCBI Taxonomy" id="133385"/>
    <lineage>
        <taxon>Eukaryota</taxon>
        <taxon>Fungi</taxon>
        <taxon>Fungi incertae sedis</taxon>
        <taxon>Zoopagomycota</taxon>
        <taxon>Kickxellomycotina</taxon>
        <taxon>Harpellomycetes</taxon>
        <taxon>Harpellales</taxon>
        <taxon>Legeriomycetaceae</taxon>
        <taxon>Smittium</taxon>
    </lineage>
</organism>
<dbReference type="SUPFAM" id="SSF56529">
    <property type="entry name" value="FAH"/>
    <property type="match status" value="1"/>
</dbReference>
<dbReference type="OrthoDB" id="74910at2759"/>
<dbReference type="FunFam" id="3.90.850.10:FF:000003">
    <property type="entry name" value="Fumarylacetoacetate hydrolase domain-containing 1"/>
    <property type="match status" value="1"/>
</dbReference>
<dbReference type="AlphaFoldDB" id="A0A2T9YMH7"/>
<dbReference type="EMBL" id="MBFR01000124">
    <property type="protein sequence ID" value="PVU93553.1"/>
    <property type="molecule type" value="Genomic_DNA"/>
</dbReference>
<accession>A0A2T9YMH7</accession>
<gene>
    <name evidence="4" type="ORF">BB561_003195</name>
</gene>
<evidence type="ECO:0000256" key="2">
    <source>
        <dbReference type="ARBA" id="ARBA00022723"/>
    </source>
</evidence>
<proteinExistence type="inferred from homology"/>
<dbReference type="InterPro" id="IPR011234">
    <property type="entry name" value="Fumarylacetoacetase-like_C"/>
</dbReference>
<dbReference type="PANTHER" id="PTHR11820">
    <property type="entry name" value="ACYLPYRUVASE"/>
    <property type="match status" value="1"/>
</dbReference>
<dbReference type="GO" id="GO:0019752">
    <property type="term" value="P:carboxylic acid metabolic process"/>
    <property type="evidence" value="ECO:0007669"/>
    <property type="project" value="UniProtKB-ARBA"/>
</dbReference>
<comment type="similarity">
    <text evidence="1">Belongs to the FAH family.</text>
</comment>
<dbReference type="Gene3D" id="3.90.850.10">
    <property type="entry name" value="Fumarylacetoacetase-like, C-terminal domain"/>
    <property type="match status" value="1"/>
</dbReference>
<keyword evidence="2" id="KW-0479">Metal-binding</keyword>
<comment type="caution">
    <text evidence="4">The sequence shown here is derived from an EMBL/GenBank/DDBJ whole genome shotgun (WGS) entry which is preliminary data.</text>
</comment>
<dbReference type="InterPro" id="IPR036663">
    <property type="entry name" value="Fumarylacetoacetase_C_sf"/>
</dbReference>
<dbReference type="GO" id="GO:0046872">
    <property type="term" value="F:metal ion binding"/>
    <property type="evidence" value="ECO:0007669"/>
    <property type="project" value="UniProtKB-KW"/>
</dbReference>
<reference evidence="4 5" key="1">
    <citation type="journal article" date="2018" name="MBio">
        <title>Comparative Genomics Reveals the Core Gene Toolbox for the Fungus-Insect Symbiosis.</title>
        <authorList>
            <person name="Wang Y."/>
            <person name="Stata M."/>
            <person name="Wang W."/>
            <person name="Stajich J.E."/>
            <person name="White M.M."/>
            <person name="Moncalvo J.M."/>
        </authorList>
    </citation>
    <scope>NUCLEOTIDE SEQUENCE [LARGE SCALE GENOMIC DNA]</scope>
    <source>
        <strain evidence="4 5">SWE-8-4</strain>
    </source>
</reference>
<name>A0A2T9YMH7_9FUNG</name>
<evidence type="ECO:0000259" key="3">
    <source>
        <dbReference type="Pfam" id="PF01557"/>
    </source>
</evidence>
<dbReference type="STRING" id="133385.A0A2T9YMH7"/>
<dbReference type="GO" id="GO:0005739">
    <property type="term" value="C:mitochondrion"/>
    <property type="evidence" value="ECO:0007669"/>
    <property type="project" value="TreeGrafter"/>
</dbReference>
<dbReference type="PANTHER" id="PTHR11820:SF7">
    <property type="entry name" value="ACYLPYRUVASE FAHD1, MITOCHONDRIAL"/>
    <property type="match status" value="1"/>
</dbReference>
<evidence type="ECO:0000313" key="4">
    <source>
        <dbReference type="EMBL" id="PVU93553.1"/>
    </source>
</evidence>
<protein>
    <recommendedName>
        <fullName evidence="3">Fumarylacetoacetase-like C-terminal domain-containing protein</fullName>
    </recommendedName>
</protein>
<keyword evidence="5" id="KW-1185">Reference proteome</keyword>
<evidence type="ECO:0000313" key="5">
    <source>
        <dbReference type="Proteomes" id="UP000245383"/>
    </source>
</evidence>
<evidence type="ECO:0000256" key="1">
    <source>
        <dbReference type="ARBA" id="ARBA00010211"/>
    </source>
</evidence>
<dbReference type="Pfam" id="PF01557">
    <property type="entry name" value="FAA_hydrolase"/>
    <property type="match status" value="1"/>
</dbReference>
<dbReference type="GO" id="GO:0018773">
    <property type="term" value="F:acetylpyruvate hydrolase activity"/>
    <property type="evidence" value="ECO:0007669"/>
    <property type="project" value="TreeGrafter"/>
</dbReference>
<sequence>MDFVRKGKKIVAIGENYLGHIKELNGSAPSQVMFFLKPVSSYLKSPATILIPKARLVHHEIEFGCIIGKTGRDIKKSEALEHVSGYALALDLTTRDEQNVARKIGYPWTVCKGYDHFTPVGEFIPKEKIPDPNNVQIWAKVNGSFRQNDNTSNMIFKLPDLISEVSKVMTLEEGDLLITGTPEGVGPIVKGDKINAGLSYNGKTLSEISFDVDLRE</sequence>
<dbReference type="Proteomes" id="UP000245383">
    <property type="component" value="Unassembled WGS sequence"/>
</dbReference>